<gene>
    <name evidence="4" type="ORF">CANTADRAFT_56237</name>
</gene>
<dbReference type="OrthoDB" id="19232at2759"/>
<dbReference type="AlphaFoldDB" id="A0A1E4SDA0"/>
<evidence type="ECO:0000256" key="2">
    <source>
        <dbReference type="ARBA" id="ARBA00017967"/>
    </source>
</evidence>
<dbReference type="STRING" id="984487.A0A1E4SDA0"/>
<accession>A0A1E4SDA0</accession>
<organism evidence="4 5">
    <name type="scientific">Suhomyces tanzawaensis NRRL Y-17324</name>
    <dbReference type="NCBI Taxonomy" id="984487"/>
    <lineage>
        <taxon>Eukaryota</taxon>
        <taxon>Fungi</taxon>
        <taxon>Dikarya</taxon>
        <taxon>Ascomycota</taxon>
        <taxon>Saccharomycotina</taxon>
        <taxon>Pichiomycetes</taxon>
        <taxon>Debaryomycetaceae</taxon>
        <taxon>Suhomyces</taxon>
    </lineage>
</organism>
<dbReference type="GeneID" id="30984703"/>
<evidence type="ECO:0000256" key="1">
    <source>
        <dbReference type="ARBA" id="ARBA00010216"/>
    </source>
</evidence>
<evidence type="ECO:0000313" key="4">
    <source>
        <dbReference type="EMBL" id="ODV77448.1"/>
    </source>
</evidence>
<reference evidence="5" key="1">
    <citation type="submission" date="2016-05" db="EMBL/GenBank/DDBJ databases">
        <title>Comparative genomics of biotechnologically important yeasts.</title>
        <authorList>
            <consortium name="DOE Joint Genome Institute"/>
            <person name="Riley R."/>
            <person name="Haridas S."/>
            <person name="Wolfe K.H."/>
            <person name="Lopes M.R."/>
            <person name="Hittinger C.T."/>
            <person name="Goker M."/>
            <person name="Salamov A."/>
            <person name="Wisecaver J."/>
            <person name="Long T.M."/>
            <person name="Aerts A.L."/>
            <person name="Barry K."/>
            <person name="Choi C."/>
            <person name="Clum A."/>
            <person name="Coughlan A.Y."/>
            <person name="Deshpande S."/>
            <person name="Douglass A.P."/>
            <person name="Hanson S.J."/>
            <person name="Klenk H.-P."/>
            <person name="Labutti K."/>
            <person name="Lapidus A."/>
            <person name="Lindquist E."/>
            <person name="Lipzen A."/>
            <person name="Meier-Kolthoff J.P."/>
            <person name="Ohm R.A."/>
            <person name="Otillar R.P."/>
            <person name="Pangilinan J."/>
            <person name="Peng Y."/>
            <person name="Rokas A."/>
            <person name="Rosa C.A."/>
            <person name="Scheuner C."/>
            <person name="Sibirny A.A."/>
            <person name="Slot J.C."/>
            <person name="Stielow J.B."/>
            <person name="Sun H."/>
            <person name="Kurtzman C.P."/>
            <person name="Blackwell M."/>
            <person name="Grigoriev I.V."/>
            <person name="Jeffries T.W."/>
        </authorList>
    </citation>
    <scope>NUCLEOTIDE SEQUENCE [LARGE SCALE GENOMIC DNA]</scope>
    <source>
        <strain evidence="5">NRRL Y-17324</strain>
    </source>
</reference>
<dbReference type="EMBL" id="KV453915">
    <property type="protein sequence ID" value="ODV77448.1"/>
    <property type="molecule type" value="Genomic_DNA"/>
</dbReference>
<evidence type="ECO:0000313" key="5">
    <source>
        <dbReference type="Proteomes" id="UP000094285"/>
    </source>
</evidence>
<dbReference type="RefSeq" id="XP_020062570.1">
    <property type="nucleotide sequence ID" value="XM_020210567.1"/>
</dbReference>
<dbReference type="InterPro" id="IPR039786">
    <property type="entry name" value="EFR3"/>
</dbReference>
<protein>
    <recommendedName>
        <fullName evidence="2">Protein EFR3</fullName>
    </recommendedName>
</protein>
<dbReference type="GO" id="GO:0005886">
    <property type="term" value="C:plasma membrane"/>
    <property type="evidence" value="ECO:0007669"/>
    <property type="project" value="TreeGrafter"/>
</dbReference>
<dbReference type="InterPro" id="IPR049150">
    <property type="entry name" value="EFR3_HEAT-like_rpt"/>
</dbReference>
<feature type="region of interest" description="Disordered" evidence="3">
    <location>
        <begin position="530"/>
        <end position="552"/>
    </location>
</feature>
<dbReference type="PANTHER" id="PTHR47766:SF1">
    <property type="entry name" value="PROTEIN EFR3"/>
    <property type="match status" value="1"/>
</dbReference>
<name>A0A1E4SDA0_9ASCO</name>
<dbReference type="Pfam" id="PF21072">
    <property type="entry name" value="EFR3"/>
    <property type="match status" value="1"/>
</dbReference>
<dbReference type="PANTHER" id="PTHR47766">
    <property type="entry name" value="PROTEIN EFR3"/>
    <property type="match status" value="1"/>
</dbReference>
<sequence length="918" mass="102840">MFIHSKHQKLILQCYPPGKGVDKKPNPSELSYLLYYASTRRVKLEKVANFLEKRNQSDVSRNRAGNLQVTLAILAALIDKCSDDLNVFASHVCTILHRIAHIEDLALAKSVLSTYGVFCHNLNNALFPGDGVFMDLFSKLSESLVAIGMANSKAQTPHQLEWKMTALMASRHLANCIGHDAAYAKRFIGLSIPVYIQTIHSACSQRSLENRLNASVNVETGGERLSKVALTRQNQEIYKHIDEDFDNDALTADDITEEAFRGIKAFFNTSATTQIAEVTQAVINYCHESVVEQSWGTTFLEMCTTWVPVQLRFVTLRTLLSRLSTIAHSATQKLPKYDTQSQYANYVLGLVSSDVNMIGLSISDLIQQILSLQSGLIIHQSKFLKVEDVDRLSMVYSNCICNLSTHIYYFDQVPDSIQEILIKIDSVLEFSFSTEVGEAKISGDKIHKLVITLLENISIMFNLLQKNTSTISRNHVNLEHWDISLAILAIDSEFSNQKSHSSLTISQKNEIQRKYLKVFRNFLNNELVKESDSRDSSEPPASEPPVNFNDDNKNYAIPDANQYITINDNFISHFLIYVDKFFNTTEFPNIENASLLTEIMKDMLSVLGVNFVSNFLPFFYHWMFQFSKVNEFTQTTKFKDSIGHVIMYHSLKSLDEMYPDELEDYACSSTFYSNLLVDIEFRKLNKVWIQDIDGEPTDEELLQNSRIHGSHTDEDGILRFNESKKALQDFVAGNSFTSKWINPNRPLQLSLGSEPHISSLNGPFSASESTNGTIGPINGNGVAESASINDQATANYSFRNHNTTLGLGNVNDITSIHSEIHNHRANVLNNGGAHGLLGSLLAHDHASEVEPKYYNLPKVSDLKDSMLEHKSLRMPSFNPDAVSLSTGPGSVLNRQMVTSDMDSILGGLDSDDDTAIVV</sequence>
<keyword evidence="5" id="KW-1185">Reference proteome</keyword>
<dbReference type="GO" id="GO:0072659">
    <property type="term" value="P:protein localization to plasma membrane"/>
    <property type="evidence" value="ECO:0007669"/>
    <property type="project" value="InterPro"/>
</dbReference>
<proteinExistence type="inferred from homology"/>
<evidence type="ECO:0000256" key="3">
    <source>
        <dbReference type="SAM" id="MobiDB-lite"/>
    </source>
</evidence>
<dbReference type="Proteomes" id="UP000094285">
    <property type="component" value="Unassembled WGS sequence"/>
</dbReference>
<comment type="similarity">
    <text evidence="1">Belongs to the EFR3 family.</text>
</comment>